<sequence length="69" mass="7731">MNQPSLDRLMEKVDSKYALVVLAAKRARVLTEKKETLSEQDKATKSVTLALQEIVEGKVKYEQPKGGLK</sequence>
<dbReference type="EMBL" id="CP045875">
    <property type="protein sequence ID" value="QGG47974.1"/>
    <property type="molecule type" value="Genomic_DNA"/>
</dbReference>
<evidence type="ECO:0000256" key="3">
    <source>
        <dbReference type="ARBA" id="ARBA00013725"/>
    </source>
</evidence>
<evidence type="ECO:0000256" key="7">
    <source>
        <dbReference type="ARBA" id="ARBA00023163"/>
    </source>
</evidence>
<evidence type="ECO:0000256" key="6">
    <source>
        <dbReference type="ARBA" id="ARBA00022695"/>
    </source>
</evidence>
<comment type="catalytic activity">
    <reaction evidence="9 10">
        <text>RNA(n) + a ribonucleoside 5'-triphosphate = RNA(n+1) + diphosphate</text>
        <dbReference type="Rhea" id="RHEA:21248"/>
        <dbReference type="Rhea" id="RHEA-COMP:14527"/>
        <dbReference type="Rhea" id="RHEA-COMP:17342"/>
        <dbReference type="ChEBI" id="CHEBI:33019"/>
        <dbReference type="ChEBI" id="CHEBI:61557"/>
        <dbReference type="ChEBI" id="CHEBI:140395"/>
        <dbReference type="EC" id="2.7.7.6"/>
    </reaction>
</comment>
<proteinExistence type="inferred from homology"/>
<dbReference type="InterPro" id="IPR006110">
    <property type="entry name" value="Pol_omega/Rpo6/RPB6"/>
</dbReference>
<dbReference type="EC" id="2.7.7.6" evidence="2 10"/>
<dbReference type="OrthoDB" id="9815459at2"/>
<gene>
    <name evidence="10 11" type="primary">rpoZ</name>
    <name evidence="11" type="ORF">FTV88_1876</name>
</gene>
<keyword evidence="4 10" id="KW-0240">DNA-directed RNA polymerase</keyword>
<dbReference type="HAMAP" id="MF_00366">
    <property type="entry name" value="RNApol_bact_RpoZ"/>
    <property type="match status" value="1"/>
</dbReference>
<protein>
    <recommendedName>
        <fullName evidence="3 10">DNA-directed RNA polymerase subunit omega</fullName>
        <shortName evidence="10">RNAP omega subunit</shortName>
        <ecNumber evidence="2 10">2.7.7.6</ecNumber>
    </recommendedName>
    <alternativeName>
        <fullName evidence="10">RNA polymerase omega subunit</fullName>
    </alternativeName>
    <alternativeName>
        <fullName evidence="8 10">Transcriptase subunit omega</fullName>
    </alternativeName>
</protein>
<comment type="subunit">
    <text evidence="10">The RNAP catalytic core consists of 2 alpha, 1 beta, 1 beta' and 1 omega subunit. When a sigma factor is associated with the core the holoenzyme is formed, which can initiate transcription.</text>
</comment>
<accession>A0A5Q2MYH6</accession>
<evidence type="ECO:0000256" key="5">
    <source>
        <dbReference type="ARBA" id="ARBA00022679"/>
    </source>
</evidence>
<dbReference type="GO" id="GO:0003899">
    <property type="term" value="F:DNA-directed RNA polymerase activity"/>
    <property type="evidence" value="ECO:0007669"/>
    <property type="project" value="UniProtKB-UniRule"/>
</dbReference>
<evidence type="ECO:0000256" key="1">
    <source>
        <dbReference type="ARBA" id="ARBA00006711"/>
    </source>
</evidence>
<evidence type="ECO:0000256" key="8">
    <source>
        <dbReference type="ARBA" id="ARBA00029924"/>
    </source>
</evidence>
<dbReference type="PANTHER" id="PTHR34476:SF1">
    <property type="entry name" value="DNA-DIRECTED RNA POLYMERASE SUBUNIT OMEGA"/>
    <property type="match status" value="1"/>
</dbReference>
<keyword evidence="7 10" id="KW-0804">Transcription</keyword>
<dbReference type="NCBIfam" id="TIGR00690">
    <property type="entry name" value="rpoZ"/>
    <property type="match status" value="1"/>
</dbReference>
<dbReference type="GO" id="GO:0006351">
    <property type="term" value="P:DNA-templated transcription"/>
    <property type="evidence" value="ECO:0007669"/>
    <property type="project" value="UniProtKB-UniRule"/>
</dbReference>
<keyword evidence="12" id="KW-1185">Reference proteome</keyword>
<dbReference type="Proteomes" id="UP000366051">
    <property type="component" value="Chromosome"/>
</dbReference>
<comment type="function">
    <text evidence="10">Promotes RNA polymerase assembly. Latches the N- and C-terminal regions of the beta' subunit thereby facilitating its interaction with the beta and alpha subunits.</text>
</comment>
<dbReference type="InterPro" id="IPR003716">
    <property type="entry name" value="DNA-dir_RNA_pol_omega"/>
</dbReference>
<evidence type="ECO:0000256" key="4">
    <source>
        <dbReference type="ARBA" id="ARBA00022478"/>
    </source>
</evidence>
<evidence type="ECO:0000313" key="11">
    <source>
        <dbReference type="EMBL" id="QGG47974.1"/>
    </source>
</evidence>
<dbReference type="GO" id="GO:0003677">
    <property type="term" value="F:DNA binding"/>
    <property type="evidence" value="ECO:0007669"/>
    <property type="project" value="UniProtKB-UniRule"/>
</dbReference>
<evidence type="ECO:0000256" key="2">
    <source>
        <dbReference type="ARBA" id="ARBA00012418"/>
    </source>
</evidence>
<comment type="similarity">
    <text evidence="1 10">Belongs to the RNA polymerase subunit omega family.</text>
</comment>
<dbReference type="RefSeq" id="WP_153725254.1">
    <property type="nucleotide sequence ID" value="NZ_CP045875.1"/>
</dbReference>
<dbReference type="Pfam" id="PF01192">
    <property type="entry name" value="RNA_pol_Rpb6"/>
    <property type="match status" value="1"/>
</dbReference>
<evidence type="ECO:0000256" key="9">
    <source>
        <dbReference type="ARBA" id="ARBA00048552"/>
    </source>
</evidence>
<dbReference type="GO" id="GO:0000428">
    <property type="term" value="C:DNA-directed RNA polymerase complex"/>
    <property type="evidence" value="ECO:0007669"/>
    <property type="project" value="UniProtKB-KW"/>
</dbReference>
<organism evidence="11 12">
    <name type="scientific">Heliorestis convoluta</name>
    <dbReference type="NCBI Taxonomy" id="356322"/>
    <lineage>
        <taxon>Bacteria</taxon>
        <taxon>Bacillati</taxon>
        <taxon>Bacillota</taxon>
        <taxon>Clostridia</taxon>
        <taxon>Eubacteriales</taxon>
        <taxon>Heliobacteriaceae</taxon>
        <taxon>Heliorestis</taxon>
    </lineage>
</organism>
<keyword evidence="6 10" id="KW-0548">Nucleotidyltransferase</keyword>
<evidence type="ECO:0000313" key="12">
    <source>
        <dbReference type="Proteomes" id="UP000366051"/>
    </source>
</evidence>
<dbReference type="Gene3D" id="3.90.940.10">
    <property type="match status" value="1"/>
</dbReference>
<name>A0A5Q2MYH6_9FIRM</name>
<dbReference type="InterPro" id="IPR036161">
    <property type="entry name" value="RPB6/omega-like_sf"/>
</dbReference>
<dbReference type="KEGG" id="hcv:FTV88_1876"/>
<reference evidence="12" key="1">
    <citation type="submission" date="2019-11" db="EMBL/GenBank/DDBJ databases">
        <title>Genome sequence of Heliorestis convoluta strain HH, an alkaliphilic and minimalistic phototrophic bacterium from a soda lake in Egypt.</title>
        <authorList>
            <person name="Dewey E.D."/>
            <person name="Stokes L.M."/>
            <person name="Burchell B.M."/>
            <person name="Shaffer K.N."/>
            <person name="Huntington A.M."/>
            <person name="Baker J.M."/>
            <person name="Nadendla S."/>
            <person name="Giglio M.G."/>
            <person name="Touchman J.W."/>
            <person name="Blankenship R.E."/>
            <person name="Madigan M.T."/>
            <person name="Sattley W.M."/>
        </authorList>
    </citation>
    <scope>NUCLEOTIDE SEQUENCE [LARGE SCALE GENOMIC DNA]</scope>
    <source>
        <strain evidence="12">HH</strain>
    </source>
</reference>
<dbReference type="SMART" id="SM01409">
    <property type="entry name" value="RNA_pol_Rpb6"/>
    <property type="match status" value="1"/>
</dbReference>
<keyword evidence="5 10" id="KW-0808">Transferase</keyword>
<dbReference type="SUPFAM" id="SSF63562">
    <property type="entry name" value="RPB6/omega subunit-like"/>
    <property type="match status" value="1"/>
</dbReference>
<dbReference type="PANTHER" id="PTHR34476">
    <property type="entry name" value="DNA-DIRECTED RNA POLYMERASE SUBUNIT OMEGA"/>
    <property type="match status" value="1"/>
</dbReference>
<evidence type="ECO:0000256" key="10">
    <source>
        <dbReference type="HAMAP-Rule" id="MF_00366"/>
    </source>
</evidence>
<dbReference type="AlphaFoldDB" id="A0A5Q2MYH6"/>